<feature type="compositionally biased region" description="Pro residues" evidence="13">
    <location>
        <begin position="519"/>
        <end position="539"/>
    </location>
</feature>
<feature type="domain" description="DNA repair metallo-beta-lactamase" evidence="14">
    <location>
        <begin position="421"/>
        <end position="452"/>
    </location>
</feature>
<dbReference type="PANTHER" id="PTHR23240">
    <property type="entry name" value="DNA CROSS-LINK REPAIR PROTEIN PSO2/SNM1-RELATED"/>
    <property type="match status" value="1"/>
</dbReference>
<dbReference type="GO" id="GO:0000723">
    <property type="term" value="P:telomere maintenance"/>
    <property type="evidence" value="ECO:0007669"/>
    <property type="project" value="TreeGrafter"/>
</dbReference>
<dbReference type="GO" id="GO:0035312">
    <property type="term" value="F:5'-3' DNA exonuclease activity"/>
    <property type="evidence" value="ECO:0007669"/>
    <property type="project" value="TreeGrafter"/>
</dbReference>
<proteinExistence type="inferred from homology"/>
<dbReference type="GeneID" id="36527863"/>
<dbReference type="Gene3D" id="3.60.15.10">
    <property type="entry name" value="Ribonuclease Z/Hydroxyacylglutathione hydrolase-like"/>
    <property type="match status" value="2"/>
</dbReference>
<evidence type="ECO:0000256" key="6">
    <source>
        <dbReference type="ARBA" id="ARBA00022801"/>
    </source>
</evidence>
<dbReference type="RefSeq" id="XP_024675876.1">
    <property type="nucleotide sequence ID" value="XM_024820703.1"/>
</dbReference>
<evidence type="ECO:0000256" key="9">
    <source>
        <dbReference type="ARBA" id="ARBA00023204"/>
    </source>
</evidence>
<dbReference type="Pfam" id="PF23023">
    <property type="entry name" value="Anti-Pycsar_Apyc1"/>
    <property type="match status" value="1"/>
</dbReference>
<sequence>MSTFDGVVEEFPEIQIDYFRKNQDRPPLACFLSHVHSDHLQGLESFRSPFIYCSAATKELLLRIEKYPHRMNFNKGILEARRLHYKHLSKLLRPIPLDTPTEIELTPRVSIRVTLLDANHCTGAVMFLIEGDGKAILYTGDIRAETWWVNSLVRHPVLIPYTLGRKSLDNIYIDNTFARQSHIYRSFPSKAEGLAELLQKVTSYPSNTVFYFRAWTFGYEEVWTALSAALNSKIHVDRYQMGIYKALTSPGKGDGIAASLCGFALGNRVVTGCLSDDENAHVHSCEPGLNCPVLSSENTVFITPIVNRTRDGSQLPEVGAGGGGGDLYQTHDLELPDQSALDQLDKLCLERTHDPRALEQVRKTLAQAFWSKSRTLSLDRYGIKDEHDIPLENLINVLSRGSTGGSRWDFRDTRPSDPLPKVIHFPYSRHSSYAELCGLVAAFHPKEVFPCTVDAGTWNEDISMERLFGHLCTGTSFSHDNYMRDIANSGQRKRRRLSSNGMTTFHQEQNPTFQQYNTPPTPPTPTPPSPAHPSPPPAVPNTLAFPTSNKETRRAKHDEIRLARRFLQNNNNNNDNNSPEAQKTHIELESLPSSWTSNDTTTSQGQNQSQNITAPAKSPSPARDDTTDLNLNPIPSIDAPNPHSQTPSITSSSLPSQDQQQQQQQHPLTETNTEWPIDDLEPNHNNHHETETNPHRHAAYLAAQADSYDAWADVGLVSAGDNHCVEEVEL</sequence>
<dbReference type="InterPro" id="IPR011084">
    <property type="entry name" value="DRMBL"/>
</dbReference>
<keyword evidence="10" id="KW-0539">Nucleus</keyword>
<dbReference type="OrthoDB" id="5561659at2759"/>
<keyword evidence="5" id="KW-0227">DNA damage</keyword>
<evidence type="ECO:0000256" key="11">
    <source>
        <dbReference type="ARBA" id="ARBA00039759"/>
    </source>
</evidence>
<dbReference type="GO" id="GO:0006303">
    <property type="term" value="P:double-strand break repair via nonhomologous end joining"/>
    <property type="evidence" value="ECO:0007669"/>
    <property type="project" value="TreeGrafter"/>
</dbReference>
<dbReference type="AlphaFoldDB" id="A0A2I2FMM1"/>
<keyword evidence="7" id="KW-0269">Exonuclease</keyword>
<dbReference type="InterPro" id="IPR036866">
    <property type="entry name" value="RibonucZ/Hydroxyglut_hydro"/>
</dbReference>
<organism evidence="15 16">
    <name type="scientific">Aspergillus candidus</name>
    <dbReference type="NCBI Taxonomy" id="41067"/>
    <lineage>
        <taxon>Eukaryota</taxon>
        <taxon>Fungi</taxon>
        <taxon>Dikarya</taxon>
        <taxon>Ascomycota</taxon>
        <taxon>Pezizomycotina</taxon>
        <taxon>Eurotiomycetes</taxon>
        <taxon>Eurotiomycetidae</taxon>
        <taxon>Eurotiales</taxon>
        <taxon>Aspergillaceae</taxon>
        <taxon>Aspergillus</taxon>
        <taxon>Aspergillus subgen. Circumdati</taxon>
    </lineage>
</organism>
<name>A0A2I2FMM1_ASPCN</name>
<dbReference type="PANTHER" id="PTHR23240:SF8">
    <property type="entry name" value="PROTEIN ARTEMIS"/>
    <property type="match status" value="1"/>
</dbReference>
<evidence type="ECO:0000256" key="10">
    <source>
        <dbReference type="ARBA" id="ARBA00023242"/>
    </source>
</evidence>
<evidence type="ECO:0000256" key="1">
    <source>
        <dbReference type="ARBA" id="ARBA00004123"/>
    </source>
</evidence>
<dbReference type="Gene3D" id="3.40.50.12650">
    <property type="match status" value="2"/>
</dbReference>
<accession>A0A2I2FMM1</accession>
<dbReference type="Pfam" id="PF07522">
    <property type="entry name" value="DRMBL"/>
    <property type="match status" value="1"/>
</dbReference>
<evidence type="ECO:0000256" key="4">
    <source>
        <dbReference type="ARBA" id="ARBA00022759"/>
    </source>
</evidence>
<dbReference type="GO" id="GO:0005634">
    <property type="term" value="C:nucleus"/>
    <property type="evidence" value="ECO:0007669"/>
    <property type="project" value="UniProtKB-SubCell"/>
</dbReference>
<keyword evidence="6" id="KW-0378">Hydrolase</keyword>
<evidence type="ECO:0000256" key="12">
    <source>
        <dbReference type="ARBA" id="ARBA00042677"/>
    </source>
</evidence>
<dbReference type="GO" id="GO:0004519">
    <property type="term" value="F:endonuclease activity"/>
    <property type="evidence" value="ECO:0007669"/>
    <property type="project" value="UniProtKB-KW"/>
</dbReference>
<evidence type="ECO:0000256" key="7">
    <source>
        <dbReference type="ARBA" id="ARBA00022839"/>
    </source>
</evidence>
<dbReference type="GO" id="GO:0003684">
    <property type="term" value="F:damaged DNA binding"/>
    <property type="evidence" value="ECO:0007669"/>
    <property type="project" value="TreeGrafter"/>
</dbReference>
<evidence type="ECO:0000256" key="3">
    <source>
        <dbReference type="ARBA" id="ARBA00022722"/>
    </source>
</evidence>
<feature type="compositionally biased region" description="Low complexity" evidence="13">
    <location>
        <begin position="596"/>
        <end position="611"/>
    </location>
</feature>
<keyword evidence="9" id="KW-0234">DNA repair</keyword>
<evidence type="ECO:0000256" key="5">
    <source>
        <dbReference type="ARBA" id="ARBA00022763"/>
    </source>
</evidence>
<evidence type="ECO:0000256" key="13">
    <source>
        <dbReference type="SAM" id="MobiDB-lite"/>
    </source>
</evidence>
<dbReference type="STRING" id="41067.A0A2I2FMM1"/>
<comment type="similarity">
    <text evidence="2">Belongs to the DNA repair metallo-beta-lactamase (DRMBL) family.</text>
</comment>
<evidence type="ECO:0000256" key="8">
    <source>
        <dbReference type="ARBA" id="ARBA00023172"/>
    </source>
</evidence>
<dbReference type="GO" id="GO:0036297">
    <property type="term" value="P:interstrand cross-link repair"/>
    <property type="evidence" value="ECO:0007669"/>
    <property type="project" value="TreeGrafter"/>
</dbReference>
<protein>
    <recommendedName>
        <fullName evidence="11">Protein artemis</fullName>
    </recommendedName>
    <alternativeName>
        <fullName evidence="12">DNA cross-link repair 1C protein</fullName>
    </alternativeName>
</protein>
<keyword evidence="4" id="KW-0255">Endonuclease</keyword>
<reference evidence="15 16" key="1">
    <citation type="submission" date="2017-12" db="EMBL/GenBank/DDBJ databases">
        <authorList>
            <consortium name="DOE Joint Genome Institute"/>
            <person name="Haridas S."/>
            <person name="Kjaerbolling I."/>
            <person name="Vesth T.C."/>
            <person name="Frisvad J.C."/>
            <person name="Nybo J.L."/>
            <person name="Theobald S."/>
            <person name="Kuo A."/>
            <person name="Bowyer P."/>
            <person name="Matsuda Y."/>
            <person name="Mondo S."/>
            <person name="Lyhne E.K."/>
            <person name="Kogle M.E."/>
            <person name="Clum A."/>
            <person name="Lipzen A."/>
            <person name="Salamov A."/>
            <person name="Ngan C.Y."/>
            <person name="Daum C."/>
            <person name="Chiniquy J."/>
            <person name="Barry K."/>
            <person name="LaButti K."/>
            <person name="Simmons B.A."/>
            <person name="Magnuson J.K."/>
            <person name="Mortensen U.H."/>
            <person name="Larsen T.O."/>
            <person name="Grigoriev I.V."/>
            <person name="Baker S.E."/>
            <person name="Andersen M.R."/>
            <person name="Nordberg H.P."/>
            <person name="Cantor M.N."/>
            <person name="Hua S.X."/>
        </authorList>
    </citation>
    <scope>NUCLEOTIDE SEQUENCE [LARGE SCALE GENOMIC DNA]</scope>
    <source>
        <strain evidence="15 16">CBS 102.13</strain>
    </source>
</reference>
<evidence type="ECO:0000256" key="2">
    <source>
        <dbReference type="ARBA" id="ARBA00010304"/>
    </source>
</evidence>
<feature type="region of interest" description="Disordered" evidence="13">
    <location>
        <begin position="593"/>
        <end position="692"/>
    </location>
</feature>
<feature type="compositionally biased region" description="Basic and acidic residues" evidence="13">
    <location>
        <begin position="681"/>
        <end position="692"/>
    </location>
</feature>
<feature type="region of interest" description="Disordered" evidence="13">
    <location>
        <begin position="509"/>
        <end position="556"/>
    </location>
</feature>
<dbReference type="Proteomes" id="UP000234585">
    <property type="component" value="Unassembled WGS sequence"/>
</dbReference>
<gene>
    <name evidence="15" type="ORF">BDW47DRAFT_98702</name>
</gene>
<comment type="subcellular location">
    <subcellularLocation>
        <location evidence="1">Nucleus</location>
    </subcellularLocation>
</comment>
<evidence type="ECO:0000313" key="16">
    <source>
        <dbReference type="Proteomes" id="UP000234585"/>
    </source>
</evidence>
<evidence type="ECO:0000313" key="15">
    <source>
        <dbReference type="EMBL" id="PLB41864.1"/>
    </source>
</evidence>
<keyword evidence="8" id="KW-0233">DNA recombination</keyword>
<keyword evidence="16" id="KW-1185">Reference proteome</keyword>
<keyword evidence="3" id="KW-0540">Nuclease</keyword>
<dbReference type="GO" id="GO:0006310">
    <property type="term" value="P:DNA recombination"/>
    <property type="evidence" value="ECO:0007669"/>
    <property type="project" value="UniProtKB-KW"/>
</dbReference>
<evidence type="ECO:0000259" key="14">
    <source>
        <dbReference type="Pfam" id="PF07522"/>
    </source>
</evidence>
<feature type="compositionally biased region" description="Polar residues" evidence="13">
    <location>
        <begin position="642"/>
        <end position="656"/>
    </location>
</feature>
<dbReference type="SUPFAM" id="SSF56281">
    <property type="entry name" value="Metallo-hydrolase/oxidoreductase"/>
    <property type="match status" value="1"/>
</dbReference>
<dbReference type="EMBL" id="KZ559119">
    <property type="protein sequence ID" value="PLB41864.1"/>
    <property type="molecule type" value="Genomic_DNA"/>
</dbReference>